<dbReference type="GO" id="GO:0008270">
    <property type="term" value="F:zinc ion binding"/>
    <property type="evidence" value="ECO:0007669"/>
    <property type="project" value="UniProtKB-KW"/>
</dbReference>
<feature type="region of interest" description="Disordered" evidence="2">
    <location>
        <begin position="135"/>
        <end position="157"/>
    </location>
</feature>
<sequence>MSLHPLHRAAFLQALMADSFMTEDQAKKLLRKMKEGANDDVYHQLLVEVNNSLAFAHLQVRTVLNPVDRIRYVEQTADELSKVATQYKIEERNYFKHVVEHIATSSNYVADQPSAPCASERELHNMDLSAAALATQPGSPHAAGPSGSQNPCSPTAATTTRLNRFSKADRVETLKRLIADNWLAPAANQPHHVCLGARTFLELSEFLLSLELSQETRNAWQQVLLEAGVWESASSAGTTVSLSDLQMKYSTA</sequence>
<dbReference type="Proteomes" id="UP000485058">
    <property type="component" value="Unassembled WGS sequence"/>
</dbReference>
<dbReference type="Gene3D" id="3.90.1150.220">
    <property type="match status" value="1"/>
</dbReference>
<feature type="compositionally biased region" description="Polar residues" evidence="2">
    <location>
        <begin position="146"/>
        <end position="157"/>
    </location>
</feature>
<dbReference type="PANTHER" id="PTHR20973">
    <property type="entry name" value="NON-SMC ELEMENT 1-RELATED"/>
    <property type="match status" value="1"/>
</dbReference>
<dbReference type="GO" id="GO:0000724">
    <property type="term" value="P:double-strand break repair via homologous recombination"/>
    <property type="evidence" value="ECO:0007669"/>
    <property type="project" value="TreeGrafter"/>
</dbReference>
<comment type="subcellular location">
    <subcellularLocation>
        <location evidence="1">Nucleus</location>
    </subcellularLocation>
</comment>
<evidence type="ECO:0000256" key="2">
    <source>
        <dbReference type="SAM" id="MobiDB-lite"/>
    </source>
</evidence>
<comment type="similarity">
    <text evidence="1">Belongs to the NSE1 family.</text>
</comment>
<dbReference type="InterPro" id="IPR011513">
    <property type="entry name" value="Nse1"/>
</dbReference>
<keyword evidence="1" id="KW-0479">Metal-binding</keyword>
<keyword evidence="1" id="KW-0227">DNA damage</keyword>
<keyword evidence="4" id="KW-1185">Reference proteome</keyword>
<evidence type="ECO:0000313" key="3">
    <source>
        <dbReference type="EMBL" id="GFH13396.1"/>
    </source>
</evidence>
<dbReference type="Gene3D" id="1.10.10.10">
    <property type="entry name" value="Winged helix-like DNA-binding domain superfamily/Winged helix DNA-binding domain"/>
    <property type="match status" value="1"/>
</dbReference>
<keyword evidence="1" id="KW-0234">DNA repair</keyword>
<keyword evidence="1" id="KW-0539">Nucleus</keyword>
<organism evidence="3 4">
    <name type="scientific">Haematococcus lacustris</name>
    <name type="common">Green alga</name>
    <name type="synonym">Haematococcus pluvialis</name>
    <dbReference type="NCBI Taxonomy" id="44745"/>
    <lineage>
        <taxon>Eukaryota</taxon>
        <taxon>Viridiplantae</taxon>
        <taxon>Chlorophyta</taxon>
        <taxon>core chlorophytes</taxon>
        <taxon>Chlorophyceae</taxon>
        <taxon>CS clade</taxon>
        <taxon>Chlamydomonadales</taxon>
        <taxon>Haematococcaceae</taxon>
        <taxon>Haematococcus</taxon>
    </lineage>
</organism>
<protein>
    <recommendedName>
        <fullName evidence="1">Non-structural maintenance of chromosomes element 1 homolog</fullName>
        <ecNumber evidence="1">2.3.2.27</ecNumber>
    </recommendedName>
</protein>
<dbReference type="EC" id="2.3.2.27" evidence="1"/>
<keyword evidence="1" id="KW-0862">Zinc</keyword>
<dbReference type="Pfam" id="PF07574">
    <property type="entry name" value="SMC_Nse1"/>
    <property type="match status" value="1"/>
</dbReference>
<dbReference type="GO" id="GO:0030915">
    <property type="term" value="C:Smc5-Smc6 complex"/>
    <property type="evidence" value="ECO:0007669"/>
    <property type="project" value="UniProtKB-UniRule"/>
</dbReference>
<accession>A0A699Z291</accession>
<evidence type="ECO:0000313" key="4">
    <source>
        <dbReference type="Proteomes" id="UP000485058"/>
    </source>
</evidence>
<comment type="caution">
    <text evidence="3">The sequence shown here is derived from an EMBL/GenBank/DDBJ whole genome shotgun (WGS) entry which is preliminary data.</text>
</comment>
<dbReference type="GO" id="GO:0061630">
    <property type="term" value="F:ubiquitin protein ligase activity"/>
    <property type="evidence" value="ECO:0007669"/>
    <property type="project" value="UniProtKB-EC"/>
</dbReference>
<name>A0A699Z291_HAELA</name>
<comment type="subunit">
    <text evidence="1">Component of the Smc5-Smc6 complex.</text>
</comment>
<keyword evidence="1" id="KW-0233">DNA recombination</keyword>
<evidence type="ECO:0000256" key="1">
    <source>
        <dbReference type="RuleBase" id="RU368018"/>
    </source>
</evidence>
<keyword evidence="1" id="KW-0833">Ubl conjugation pathway</keyword>
<dbReference type="EMBL" id="BLLF01000607">
    <property type="protein sequence ID" value="GFH13396.1"/>
    <property type="molecule type" value="Genomic_DNA"/>
</dbReference>
<reference evidence="3 4" key="1">
    <citation type="submission" date="2020-02" db="EMBL/GenBank/DDBJ databases">
        <title>Draft genome sequence of Haematococcus lacustris strain NIES-144.</title>
        <authorList>
            <person name="Morimoto D."/>
            <person name="Nakagawa S."/>
            <person name="Yoshida T."/>
            <person name="Sawayama S."/>
        </authorList>
    </citation>
    <scope>NUCLEOTIDE SEQUENCE [LARGE SCALE GENOMIC DNA]</scope>
    <source>
        <strain evidence="3 4">NIES-144</strain>
    </source>
</reference>
<gene>
    <name evidence="3" type="ORF">HaLaN_09272</name>
</gene>
<proteinExistence type="inferred from homology"/>
<dbReference type="GO" id="GO:0005634">
    <property type="term" value="C:nucleus"/>
    <property type="evidence" value="ECO:0007669"/>
    <property type="project" value="UniProtKB-SubCell"/>
</dbReference>
<keyword evidence="1" id="KW-0808">Transferase</keyword>
<dbReference type="AlphaFoldDB" id="A0A699Z291"/>
<dbReference type="PANTHER" id="PTHR20973:SF0">
    <property type="entry name" value="NON-STRUCTURAL MAINTENANCE OF CHROMOSOMES ELEMENT 1 HOMOLOG"/>
    <property type="match status" value="1"/>
</dbReference>
<dbReference type="InterPro" id="IPR036388">
    <property type="entry name" value="WH-like_DNA-bd_sf"/>
</dbReference>
<comment type="catalytic activity">
    <reaction evidence="1">
        <text>S-ubiquitinyl-[E2 ubiquitin-conjugating enzyme]-L-cysteine + [acceptor protein]-L-lysine = [E2 ubiquitin-conjugating enzyme]-L-cysteine + N(6)-ubiquitinyl-[acceptor protein]-L-lysine.</text>
        <dbReference type="EC" id="2.3.2.27"/>
    </reaction>
</comment>
<keyword evidence="1" id="KW-0863">Zinc-finger</keyword>